<dbReference type="EMBL" id="LRQV01000035">
    <property type="protein sequence ID" value="KXK61673.1"/>
    <property type="molecule type" value="Genomic_DNA"/>
</dbReference>
<feature type="region of interest" description="Disordered" evidence="1">
    <location>
        <begin position="1"/>
        <end position="22"/>
    </location>
</feature>
<evidence type="ECO:0000256" key="2">
    <source>
        <dbReference type="SAM" id="Phobius"/>
    </source>
</evidence>
<proteinExistence type="predicted"/>
<dbReference type="Proteomes" id="UP000070620">
    <property type="component" value="Unassembled WGS sequence"/>
</dbReference>
<feature type="transmembrane region" description="Helical" evidence="2">
    <location>
        <begin position="43"/>
        <end position="61"/>
    </location>
</feature>
<protein>
    <submittedName>
        <fullName evidence="3">Uncharacterized protein</fullName>
    </submittedName>
</protein>
<organism evidence="3 4">
    <name type="scientific">Micromonospora rosaria</name>
    <dbReference type="NCBI Taxonomy" id="47874"/>
    <lineage>
        <taxon>Bacteria</taxon>
        <taxon>Bacillati</taxon>
        <taxon>Actinomycetota</taxon>
        <taxon>Actinomycetes</taxon>
        <taxon>Micromonosporales</taxon>
        <taxon>Micromonosporaceae</taxon>
        <taxon>Micromonospora</taxon>
    </lineage>
</organism>
<gene>
    <name evidence="3" type="ORF">AWW66_12195</name>
</gene>
<sequence>MTESFAHSTLSPALSQAAHDVDVPEDPWPGFARRERRHRRTRLIRTAVAAAVMAALVGVQTNVVPLPGWAPGIAVAAAPTALLDAPPRGALAGDQAWLDTLRARISTDPSMSTDTSWGGSNPVGFWKVGDRDRIRVLYGSDQPGHRVALVAVPLRFGLLTKEALVWYVGPAGASAQQMRYAGHSEGVDDPVMTLMQAGPDRGGFAVVVGPAESTVMISGDPRYTPRGTLEYQDLARADGSGVGFAVLPPAPLQHEPVVRVSRGDQVLYQGGLGGGPYAGIDPTGPEMDVLLTAARRGARGTPLDDAALRNFVESALLDSRLPAAGTTVRVPWSGSQHGQSAALLTVQPAGGGVIAYAMHGDNRSGWWTDLRLLLPAEGADQRPIGWRIRADNSTRTPTDQVRVIAPPDAARVTVTVGGAPPATVTLDASNAGTTRIPPDQPATLTAYSTDGSILGTTPVPPVEATMSGLPGDSPATRVTP</sequence>
<feature type="region of interest" description="Disordered" evidence="1">
    <location>
        <begin position="461"/>
        <end position="480"/>
    </location>
</feature>
<name>A0A136PTE5_9ACTN</name>
<keyword evidence="2" id="KW-0812">Transmembrane</keyword>
<accession>A0A136PTE5</accession>
<evidence type="ECO:0000313" key="4">
    <source>
        <dbReference type="Proteomes" id="UP000070620"/>
    </source>
</evidence>
<feature type="compositionally biased region" description="Polar residues" evidence="1">
    <location>
        <begin position="1"/>
        <end position="14"/>
    </location>
</feature>
<keyword evidence="4" id="KW-1185">Reference proteome</keyword>
<keyword evidence="2" id="KW-0472">Membrane</keyword>
<reference evidence="3 4" key="1">
    <citation type="submission" date="2016-01" db="EMBL/GenBank/DDBJ databases">
        <title>Whole genome sequence and analysis of Micromonospora rosaria DSM 803, which can produce antibacterial substance rosamicin.</title>
        <authorList>
            <person name="Yang H."/>
            <person name="He X."/>
            <person name="Zhu D."/>
        </authorList>
    </citation>
    <scope>NUCLEOTIDE SEQUENCE [LARGE SCALE GENOMIC DNA]</scope>
    <source>
        <strain evidence="3 4">DSM 803</strain>
    </source>
</reference>
<keyword evidence="2" id="KW-1133">Transmembrane helix</keyword>
<evidence type="ECO:0000313" key="3">
    <source>
        <dbReference type="EMBL" id="KXK61673.1"/>
    </source>
</evidence>
<dbReference type="RefSeq" id="WP_067364424.1">
    <property type="nucleotide sequence ID" value="NZ_JBIUBN010000029.1"/>
</dbReference>
<evidence type="ECO:0000256" key="1">
    <source>
        <dbReference type="SAM" id="MobiDB-lite"/>
    </source>
</evidence>
<comment type="caution">
    <text evidence="3">The sequence shown here is derived from an EMBL/GenBank/DDBJ whole genome shotgun (WGS) entry which is preliminary data.</text>
</comment>
<dbReference type="AlphaFoldDB" id="A0A136PTE5"/>